<reference evidence="10 11" key="1">
    <citation type="submission" date="2016-10" db="EMBL/GenBank/DDBJ databases">
        <authorList>
            <person name="de Groot N.N."/>
        </authorList>
    </citation>
    <scope>NUCLEOTIDE SEQUENCE [LARGE SCALE GENOMIC DNA]</scope>
    <source>
        <strain evidence="10 11">JCM 18415</strain>
    </source>
</reference>
<dbReference type="InterPro" id="IPR001638">
    <property type="entry name" value="Solute-binding_3/MltF_N"/>
</dbReference>
<dbReference type="InterPro" id="IPR010067">
    <property type="entry name" value="ABC_SsuA_sub-bd"/>
</dbReference>
<dbReference type="Proteomes" id="UP000242815">
    <property type="component" value="Unassembled WGS sequence"/>
</dbReference>
<organism evidence="10 11">
    <name type="scientific">Halopseudomonas formosensis</name>
    <dbReference type="NCBI Taxonomy" id="1002526"/>
    <lineage>
        <taxon>Bacteria</taxon>
        <taxon>Pseudomonadati</taxon>
        <taxon>Pseudomonadota</taxon>
        <taxon>Gammaproteobacteria</taxon>
        <taxon>Pseudomonadales</taxon>
        <taxon>Pseudomonadaceae</taxon>
        <taxon>Halopseudomonas</taxon>
    </lineage>
</organism>
<dbReference type="GO" id="GO:0016020">
    <property type="term" value="C:membrane"/>
    <property type="evidence" value="ECO:0007669"/>
    <property type="project" value="InterPro"/>
</dbReference>
<evidence type="ECO:0000313" key="11">
    <source>
        <dbReference type="Proteomes" id="UP000242815"/>
    </source>
</evidence>
<dbReference type="SUPFAM" id="SSF53850">
    <property type="entry name" value="Periplasmic binding protein-like II"/>
    <property type="match status" value="1"/>
</dbReference>
<gene>
    <name evidence="9" type="ORF">RED13_001650</name>
    <name evidence="10" type="ORF">SAMN05216578_101593</name>
</gene>
<dbReference type="OrthoDB" id="7374754at2"/>
<dbReference type="NCBIfam" id="TIGR01728">
    <property type="entry name" value="SsuA_fam"/>
    <property type="match status" value="1"/>
</dbReference>
<accession>A0A1I6A5J4</accession>
<evidence type="ECO:0000256" key="1">
    <source>
        <dbReference type="ARBA" id="ARBA00004418"/>
    </source>
</evidence>
<dbReference type="NCBIfam" id="NF008588">
    <property type="entry name" value="PRK11553.1"/>
    <property type="match status" value="1"/>
</dbReference>
<dbReference type="AlphaFoldDB" id="A0A1I6A5J4"/>
<dbReference type="RefSeq" id="WP_090536774.1">
    <property type="nucleotide sequence ID" value="NZ_FOYD01000001.1"/>
</dbReference>
<sequence length="320" mass="34674">MNKVTLRRGLAALLTAALSFGAVTQANAADLRIGYQKYGTLVLLKANGELDRRLAEQGVNVRWIEFPAGPQLLEGLNVGAVDFGTTGETPPVFAQAAGADLLYVAHEPPAPTSEAILVPSDSPITSVAELKGKRIALNKGSNVHYLLVRALEQAGLSIDDITPVYLPPADARAAFERNSVDAWVIWDPFQSAAEQQIGARTLANGEGLVSNYQFYLSTRSYARDNPQVLQILLEEIEAIGNWTRHNPDEAVAQVAPLLGLSPEITRTALLRQGYGPRPLSPEVIRAQQDIADTFYQLKLIPRELNISEVVWAPPTHTAAN</sequence>
<proteinExistence type="inferred from homology"/>
<evidence type="ECO:0000256" key="2">
    <source>
        <dbReference type="ARBA" id="ARBA00010742"/>
    </source>
</evidence>
<feature type="signal peptide" evidence="7">
    <location>
        <begin position="1"/>
        <end position="28"/>
    </location>
</feature>
<evidence type="ECO:0000256" key="3">
    <source>
        <dbReference type="ARBA" id="ARBA00022448"/>
    </source>
</evidence>
<reference evidence="9" key="3">
    <citation type="submission" date="2024-05" db="EMBL/GenBank/DDBJ databases">
        <authorList>
            <person name="de Witt J."/>
        </authorList>
    </citation>
    <scope>NUCLEOTIDE SEQUENCE</scope>
    <source>
        <strain evidence="9">FZJ</strain>
    </source>
</reference>
<dbReference type="EMBL" id="JAVRDO010000004">
    <property type="protein sequence ID" value="MDX9687225.1"/>
    <property type="molecule type" value="Genomic_DNA"/>
</dbReference>
<dbReference type="PANTHER" id="PTHR30024">
    <property type="entry name" value="ALIPHATIC SULFONATES-BINDING PROTEIN-RELATED"/>
    <property type="match status" value="1"/>
</dbReference>
<dbReference type="Gene3D" id="3.40.190.10">
    <property type="entry name" value="Periplasmic binding protein-like II"/>
    <property type="match status" value="2"/>
</dbReference>
<reference evidence="12" key="2">
    <citation type="submission" date="2023-07" db="EMBL/GenBank/DDBJ databases">
        <authorList>
            <person name="de Witt J."/>
        </authorList>
    </citation>
    <scope>NUCLEOTIDE SEQUENCE [LARGE SCALE GENOMIC DNA]</scope>
    <source>
        <strain evidence="12">FZJ</strain>
    </source>
</reference>
<dbReference type="Pfam" id="PF09084">
    <property type="entry name" value="NMT1"/>
    <property type="match status" value="1"/>
</dbReference>
<evidence type="ECO:0000313" key="9">
    <source>
        <dbReference type="EMBL" id="MDX9687225.1"/>
    </source>
</evidence>
<evidence type="ECO:0000313" key="10">
    <source>
        <dbReference type="EMBL" id="SFQ63905.1"/>
    </source>
</evidence>
<evidence type="ECO:0000256" key="6">
    <source>
        <dbReference type="ARBA" id="ARBA00070228"/>
    </source>
</evidence>
<comment type="function">
    <text evidence="5">Part of a binding-protein-dependent transport system for aliphatic sulfonates. Putative binding protein.</text>
</comment>
<dbReference type="GO" id="GO:0042626">
    <property type="term" value="F:ATPase-coupled transmembrane transporter activity"/>
    <property type="evidence" value="ECO:0007669"/>
    <property type="project" value="InterPro"/>
</dbReference>
<evidence type="ECO:0000256" key="7">
    <source>
        <dbReference type="SAM" id="SignalP"/>
    </source>
</evidence>
<evidence type="ECO:0000259" key="8">
    <source>
        <dbReference type="SMART" id="SM00062"/>
    </source>
</evidence>
<dbReference type="SMART" id="SM00062">
    <property type="entry name" value="PBPb"/>
    <property type="match status" value="1"/>
</dbReference>
<dbReference type="STRING" id="1002526.SAMN05216578_101593"/>
<comment type="subcellular location">
    <subcellularLocation>
        <location evidence="1">Periplasm</location>
    </subcellularLocation>
</comment>
<dbReference type="CDD" id="cd13557">
    <property type="entry name" value="PBP2_SsuA"/>
    <property type="match status" value="1"/>
</dbReference>
<dbReference type="EMBL" id="FOYD01000001">
    <property type="protein sequence ID" value="SFQ63905.1"/>
    <property type="molecule type" value="Genomic_DNA"/>
</dbReference>
<feature type="chain" id="PRO_5043145551" description="Putative aliphatic sulfonates-binding protein" evidence="7">
    <location>
        <begin position="29"/>
        <end position="320"/>
    </location>
</feature>
<protein>
    <recommendedName>
        <fullName evidence="6">Putative aliphatic sulfonates-binding protein</fullName>
    </recommendedName>
</protein>
<evidence type="ECO:0000313" key="12">
    <source>
        <dbReference type="Proteomes" id="UP001281217"/>
    </source>
</evidence>
<dbReference type="FunFam" id="3.40.190.10:FF:000050">
    <property type="entry name" value="Sulfonate ABC transporter substrate-binding protein"/>
    <property type="match status" value="1"/>
</dbReference>
<dbReference type="Proteomes" id="UP001281217">
    <property type="component" value="Unassembled WGS sequence"/>
</dbReference>
<keyword evidence="3" id="KW-0813">Transport</keyword>
<keyword evidence="4 7" id="KW-0732">Signal</keyword>
<keyword evidence="12" id="KW-1185">Reference proteome</keyword>
<name>A0A1I6A5J4_9GAMM</name>
<dbReference type="GO" id="GO:0042597">
    <property type="term" value="C:periplasmic space"/>
    <property type="evidence" value="ECO:0007669"/>
    <property type="project" value="UniProtKB-SubCell"/>
</dbReference>
<dbReference type="InterPro" id="IPR015168">
    <property type="entry name" value="SsuA/THI5"/>
</dbReference>
<evidence type="ECO:0000256" key="5">
    <source>
        <dbReference type="ARBA" id="ARBA00055538"/>
    </source>
</evidence>
<feature type="domain" description="Solute-binding protein family 3/N-terminal" evidence="8">
    <location>
        <begin position="30"/>
        <end position="250"/>
    </location>
</feature>
<dbReference type="PANTHER" id="PTHR30024:SF42">
    <property type="entry name" value="ALIPHATIC SULFONATES-BINDING PROTEIN-RELATED"/>
    <property type="match status" value="1"/>
</dbReference>
<evidence type="ECO:0000256" key="4">
    <source>
        <dbReference type="ARBA" id="ARBA00022729"/>
    </source>
</evidence>
<comment type="similarity">
    <text evidence="2">Belongs to the bacterial solute-binding protein SsuA/TauA family.</text>
</comment>